<feature type="transmembrane region" description="Helical" evidence="1">
    <location>
        <begin position="57"/>
        <end position="76"/>
    </location>
</feature>
<dbReference type="Proteomes" id="UP001553161">
    <property type="component" value="Unassembled WGS sequence"/>
</dbReference>
<keyword evidence="1" id="KW-0812">Transmembrane</keyword>
<dbReference type="NCBIfam" id="NF004281">
    <property type="entry name" value="PRK05690.1"/>
    <property type="match status" value="1"/>
</dbReference>
<dbReference type="InterPro" id="IPR045886">
    <property type="entry name" value="ThiF/MoeB/HesA"/>
</dbReference>
<dbReference type="PANTHER" id="PTHR10953:SF102">
    <property type="entry name" value="ADENYLYLTRANSFERASE AND SULFURTRANSFERASE MOCS3"/>
    <property type="match status" value="1"/>
</dbReference>
<dbReference type="CDD" id="cd00757">
    <property type="entry name" value="ThiF_MoeB_HesA_family"/>
    <property type="match status" value="1"/>
</dbReference>
<evidence type="ECO:0000256" key="1">
    <source>
        <dbReference type="SAM" id="Phobius"/>
    </source>
</evidence>
<dbReference type="InterPro" id="IPR000594">
    <property type="entry name" value="ThiF_NAD_FAD-bd"/>
</dbReference>
<evidence type="ECO:0000313" key="4">
    <source>
        <dbReference type="Proteomes" id="UP001553161"/>
    </source>
</evidence>
<dbReference type="Pfam" id="PF00899">
    <property type="entry name" value="ThiF"/>
    <property type="match status" value="1"/>
</dbReference>
<protein>
    <submittedName>
        <fullName evidence="3">HesA/MoeB/ThiF family protein</fullName>
    </submittedName>
</protein>
<accession>A0ABV3L2Q0</accession>
<dbReference type="InterPro" id="IPR035985">
    <property type="entry name" value="Ubiquitin-activating_enz"/>
</dbReference>
<feature type="transmembrane region" description="Helical" evidence="1">
    <location>
        <begin position="27"/>
        <end position="45"/>
    </location>
</feature>
<dbReference type="RefSeq" id="WP_366191463.1">
    <property type="nucleotide sequence ID" value="NZ_JBFBVU010000002.1"/>
</dbReference>
<name>A0ABV3L2Q0_9RHOB</name>
<evidence type="ECO:0000313" key="3">
    <source>
        <dbReference type="EMBL" id="MEV8465773.1"/>
    </source>
</evidence>
<keyword evidence="1" id="KW-1133">Transmembrane helix</keyword>
<keyword evidence="4" id="KW-1185">Reference proteome</keyword>
<proteinExistence type="predicted"/>
<dbReference type="EMBL" id="JBFBVU010000002">
    <property type="protein sequence ID" value="MEV8465773.1"/>
    <property type="molecule type" value="Genomic_DNA"/>
</dbReference>
<dbReference type="Gene3D" id="3.40.50.720">
    <property type="entry name" value="NAD(P)-binding Rossmann-like Domain"/>
    <property type="match status" value="1"/>
</dbReference>
<reference evidence="3 4" key="1">
    <citation type="submission" date="2024-07" db="EMBL/GenBank/DDBJ databases">
        <authorList>
            <person name="Kang M."/>
        </authorList>
    </citation>
    <scope>NUCLEOTIDE SEQUENCE [LARGE SCALE GENOMIC DNA]</scope>
    <source>
        <strain evidence="3 4">DFM31</strain>
    </source>
</reference>
<evidence type="ECO:0000259" key="2">
    <source>
        <dbReference type="Pfam" id="PF00899"/>
    </source>
</evidence>
<gene>
    <name evidence="3" type="ORF">AB0T83_03120</name>
</gene>
<comment type="caution">
    <text evidence="3">The sequence shown here is derived from an EMBL/GenBank/DDBJ whole genome shotgun (WGS) entry which is preliminary data.</text>
</comment>
<sequence>MTLFLAAAAGLWGLGWMLRMPLQARGLMIGLLYLAVIAALLVLPEGAPLRQTLGGSAGNWLVLGALGALAYGYAGMLKRLRARVRPENKADTPQEEPDQSAPLTDAELDRYARHIVLRELGGMGQRRLKAAKVLVIGAGGLGSPVLEYLGAAGVGTLGVIDDDVVDASNLQRQVIHSAATLGMPKVFSAQTRLRDLNPNVIVRPYHRRLTEEIAEDLIAGYDLVLDGCDDFATRALVNRTCVALGKPLISGAITQWEGQLALFDPATGGPCYACIFPQEPAAGLAPSCAEGGVIGPLPGVIGTMMAVEAIKRICEIGAPLNDALLIYDGLWGETRRIALTRNPDCPVCGAVPSTESS</sequence>
<dbReference type="SUPFAM" id="SSF69572">
    <property type="entry name" value="Activating enzymes of the ubiquitin-like proteins"/>
    <property type="match status" value="1"/>
</dbReference>
<feature type="domain" description="THIF-type NAD/FAD binding fold" evidence="2">
    <location>
        <begin position="111"/>
        <end position="347"/>
    </location>
</feature>
<dbReference type="PANTHER" id="PTHR10953">
    <property type="entry name" value="UBIQUITIN-ACTIVATING ENZYME E1"/>
    <property type="match status" value="1"/>
</dbReference>
<keyword evidence="1" id="KW-0472">Membrane</keyword>
<organism evidence="3 4">
    <name type="scientific">Meridianimarinicoccus marinus</name>
    <dbReference type="NCBI Taxonomy" id="3231483"/>
    <lineage>
        <taxon>Bacteria</taxon>
        <taxon>Pseudomonadati</taxon>
        <taxon>Pseudomonadota</taxon>
        <taxon>Alphaproteobacteria</taxon>
        <taxon>Rhodobacterales</taxon>
        <taxon>Paracoccaceae</taxon>
        <taxon>Meridianimarinicoccus</taxon>
    </lineage>
</organism>